<feature type="compositionally biased region" description="Polar residues" evidence="1">
    <location>
        <begin position="627"/>
        <end position="640"/>
    </location>
</feature>
<organism evidence="4 5">
    <name type="scientific">Cyphellophora europaea (strain CBS 101466)</name>
    <name type="common">Phialophora europaea</name>
    <dbReference type="NCBI Taxonomy" id="1220924"/>
    <lineage>
        <taxon>Eukaryota</taxon>
        <taxon>Fungi</taxon>
        <taxon>Dikarya</taxon>
        <taxon>Ascomycota</taxon>
        <taxon>Pezizomycotina</taxon>
        <taxon>Eurotiomycetes</taxon>
        <taxon>Chaetothyriomycetidae</taxon>
        <taxon>Chaetothyriales</taxon>
        <taxon>Cyphellophoraceae</taxon>
        <taxon>Cyphellophora</taxon>
    </lineage>
</organism>
<evidence type="ECO:0000313" key="5">
    <source>
        <dbReference type="Proteomes" id="UP000030752"/>
    </source>
</evidence>
<evidence type="ECO:0000259" key="3">
    <source>
        <dbReference type="Pfam" id="PF25289"/>
    </source>
</evidence>
<evidence type="ECO:0000259" key="2">
    <source>
        <dbReference type="Pfam" id="PF25009"/>
    </source>
</evidence>
<proteinExistence type="predicted"/>
<dbReference type="InterPro" id="IPR057199">
    <property type="entry name" value="DUF7877"/>
</dbReference>
<dbReference type="HOGENOM" id="CLU_008206_0_0_1"/>
<feature type="domain" description="DUF7877" evidence="3">
    <location>
        <begin position="47"/>
        <end position="137"/>
    </location>
</feature>
<keyword evidence="5" id="KW-1185">Reference proteome</keyword>
<feature type="domain" description="DUF7785" evidence="2">
    <location>
        <begin position="430"/>
        <end position="511"/>
    </location>
</feature>
<feature type="compositionally biased region" description="Polar residues" evidence="1">
    <location>
        <begin position="669"/>
        <end position="706"/>
    </location>
</feature>
<dbReference type="Proteomes" id="UP000030752">
    <property type="component" value="Unassembled WGS sequence"/>
</dbReference>
<dbReference type="STRING" id="1220924.W2S3D4"/>
<gene>
    <name evidence="4" type="ORF">HMPREF1541_02278</name>
</gene>
<evidence type="ECO:0000313" key="4">
    <source>
        <dbReference type="EMBL" id="ETN43120.1"/>
    </source>
</evidence>
<feature type="compositionally biased region" description="Low complexity" evidence="1">
    <location>
        <begin position="641"/>
        <end position="654"/>
    </location>
</feature>
<feature type="region of interest" description="Disordered" evidence="1">
    <location>
        <begin position="262"/>
        <end position="283"/>
    </location>
</feature>
<feature type="compositionally biased region" description="Basic and acidic residues" evidence="1">
    <location>
        <begin position="9"/>
        <end position="18"/>
    </location>
</feature>
<feature type="region of interest" description="Disordered" evidence="1">
    <location>
        <begin position="1"/>
        <end position="46"/>
    </location>
</feature>
<dbReference type="AlphaFoldDB" id="W2S3D4"/>
<dbReference type="Pfam" id="PF25289">
    <property type="entry name" value="DUF7877"/>
    <property type="match status" value="1"/>
</dbReference>
<reference evidence="4 5" key="1">
    <citation type="submission" date="2013-03" db="EMBL/GenBank/DDBJ databases">
        <title>The Genome Sequence of Phialophora europaea CBS 101466.</title>
        <authorList>
            <consortium name="The Broad Institute Genomics Platform"/>
            <person name="Cuomo C."/>
            <person name="de Hoog S."/>
            <person name="Gorbushina A."/>
            <person name="Walker B."/>
            <person name="Young S.K."/>
            <person name="Zeng Q."/>
            <person name="Gargeya S."/>
            <person name="Fitzgerald M."/>
            <person name="Haas B."/>
            <person name="Abouelleil A."/>
            <person name="Allen A.W."/>
            <person name="Alvarado L."/>
            <person name="Arachchi H.M."/>
            <person name="Berlin A.M."/>
            <person name="Chapman S.B."/>
            <person name="Gainer-Dewar J."/>
            <person name="Goldberg J."/>
            <person name="Griggs A."/>
            <person name="Gujja S."/>
            <person name="Hansen M."/>
            <person name="Howarth C."/>
            <person name="Imamovic A."/>
            <person name="Ireland A."/>
            <person name="Larimer J."/>
            <person name="McCowan C."/>
            <person name="Murphy C."/>
            <person name="Pearson M."/>
            <person name="Poon T.W."/>
            <person name="Priest M."/>
            <person name="Roberts A."/>
            <person name="Saif S."/>
            <person name="Shea T."/>
            <person name="Sisk P."/>
            <person name="Sykes S."/>
            <person name="Wortman J."/>
            <person name="Nusbaum C."/>
            <person name="Birren B."/>
        </authorList>
    </citation>
    <scope>NUCLEOTIDE SEQUENCE [LARGE SCALE GENOMIC DNA]</scope>
    <source>
        <strain evidence="4 5">CBS 101466</strain>
    </source>
</reference>
<dbReference type="OrthoDB" id="5354458at2759"/>
<accession>W2S3D4</accession>
<dbReference type="VEuPathDB" id="FungiDB:HMPREF1541_02278"/>
<dbReference type="Pfam" id="PF25009">
    <property type="entry name" value="DUF7785"/>
    <property type="match status" value="1"/>
</dbReference>
<dbReference type="EMBL" id="KB822718">
    <property type="protein sequence ID" value="ETN43120.1"/>
    <property type="molecule type" value="Genomic_DNA"/>
</dbReference>
<feature type="region of interest" description="Disordered" evidence="1">
    <location>
        <begin position="614"/>
        <end position="706"/>
    </location>
</feature>
<dbReference type="GeneID" id="19969617"/>
<dbReference type="InterPro" id="IPR056687">
    <property type="entry name" value="DUF7785"/>
</dbReference>
<dbReference type="InParanoid" id="W2S3D4"/>
<evidence type="ECO:0000256" key="1">
    <source>
        <dbReference type="SAM" id="MobiDB-lite"/>
    </source>
</evidence>
<feature type="compositionally biased region" description="Polar residues" evidence="1">
    <location>
        <begin position="36"/>
        <end position="46"/>
    </location>
</feature>
<feature type="region of interest" description="Disordered" evidence="1">
    <location>
        <begin position="67"/>
        <end position="92"/>
    </location>
</feature>
<feature type="compositionally biased region" description="Polar residues" evidence="1">
    <location>
        <begin position="262"/>
        <end position="272"/>
    </location>
</feature>
<name>W2S3D4_CYPE1</name>
<dbReference type="eggNOG" id="ENOG502S55E">
    <property type="taxonomic scope" value="Eukaryota"/>
</dbReference>
<sequence>MADTNGDASHVKGGRESSLHLGKRKRSSSPEKRVQVNGQGASGLQNSLITVLEQTQKSDMLTAFLRSPIPTGSTQKPNAKRARLSSTESEPDTIEHRILSGIYQSKEGILEDVELVRNAEPQALQNGTVNGDLLERPPSASDDVAHQLIQLLSSSQAITSPRRSVEPSIPSRHAGQIIMLRSATEKGVSMLYSGLQSDSAEEKDLTKDGRRLPNGFDLAEPATMDANVLAPSKQIRNFGDVFGPHRNTKALEMPRSRPTFRSNTLSFSSHQVPNRPAPVNRPDYKHQQLQTDSWLTYAGVHKLGDDDPSRRYRDKNAVAHDFRAALIANDVTVNQSDETLGLFKKAFSSFAPTSDSTTSLISAHDRQREWWRKHGTPRIRKIFSSKYPDPEEADTVVPSEQGEGDEFAGVIDYVPTEAEEALPDEVYPESIDEVLDEISQLLETVHSYQRMRSLESRPSADATKPSTGEFDTYELLRSQLAILIASVPPFAVSKLDGDKLSDLNISTNVMVNSVDYRGTMQPDDFTLSKYRTAHQSAATRMPQVATPNARTPYPAQNNVTRYGANLQSYAHNLGLQAQYAQRQAQQYSTPQNIQRNYQTYQQAGSYSAQPNLQQFQRPGVNGFGGWSNANSTPQTSFAQSPSQPGYQQRAQQQPAVFGGQSPSRPMANGQITYQNTPYQRPQVATQQNFSPVPQQTMQTGVTNGGQ</sequence>
<dbReference type="RefSeq" id="XP_008714856.1">
    <property type="nucleotide sequence ID" value="XM_008716634.1"/>
</dbReference>
<protein>
    <submittedName>
        <fullName evidence="4">Uncharacterized protein</fullName>
    </submittedName>
</protein>